<proteinExistence type="predicted"/>
<evidence type="ECO:0000313" key="2">
    <source>
        <dbReference type="Proteomes" id="UP000008063"/>
    </source>
</evidence>
<dbReference type="AlphaFoldDB" id="F8QJI1"/>
<dbReference type="Proteomes" id="UP000008063">
    <property type="component" value="Unassembled WGS sequence"/>
</dbReference>
<accession>F8QJI1</accession>
<dbReference type="HOGENOM" id="CLU_1826474_0_0_1"/>
<dbReference type="EMBL" id="GL945603">
    <property type="protein sequence ID" value="EGN91540.1"/>
    <property type="molecule type" value="Genomic_DNA"/>
</dbReference>
<protein>
    <submittedName>
        <fullName evidence="1">Uncharacterized protein</fullName>
    </submittedName>
</protein>
<reference evidence="2" key="1">
    <citation type="journal article" date="2011" name="Science">
        <title>The plant cell wall-decomposing machinery underlies the functional diversity of forest fungi.</title>
        <authorList>
            <person name="Eastwood D.C."/>
            <person name="Floudas D."/>
            <person name="Binder M."/>
            <person name="Majcherczyk A."/>
            <person name="Schneider P."/>
            <person name="Aerts A."/>
            <person name="Asiegbu F.O."/>
            <person name="Baker S.E."/>
            <person name="Barry K."/>
            <person name="Bendiksby M."/>
            <person name="Blumentritt M."/>
            <person name="Coutinho P.M."/>
            <person name="Cullen D."/>
            <person name="de Vries R.P."/>
            <person name="Gathman A."/>
            <person name="Goodell B."/>
            <person name="Henrissat B."/>
            <person name="Ihrmark K."/>
            <person name="Kauserud H."/>
            <person name="Kohler A."/>
            <person name="LaButti K."/>
            <person name="Lapidus A."/>
            <person name="Lavin J.L."/>
            <person name="Lee Y.-H."/>
            <person name="Lindquist E."/>
            <person name="Lilly W."/>
            <person name="Lucas S."/>
            <person name="Morin E."/>
            <person name="Murat C."/>
            <person name="Oguiza J.A."/>
            <person name="Park J."/>
            <person name="Pisabarro A.G."/>
            <person name="Riley R."/>
            <person name="Rosling A."/>
            <person name="Salamov A."/>
            <person name="Schmidt O."/>
            <person name="Schmutz J."/>
            <person name="Skrede I."/>
            <person name="Stenlid J."/>
            <person name="Wiebenga A."/>
            <person name="Xie X."/>
            <person name="Kuees U."/>
            <person name="Hibbett D.S."/>
            <person name="Hoffmeister D."/>
            <person name="Hoegberg N."/>
            <person name="Martin F."/>
            <person name="Grigoriev I.V."/>
            <person name="Watkinson S.C."/>
        </authorList>
    </citation>
    <scope>NUCLEOTIDE SEQUENCE [LARGE SCALE GENOMIC DNA]</scope>
    <source>
        <strain evidence="2">strain S7.3</strain>
    </source>
</reference>
<organism evidence="2">
    <name type="scientific">Serpula lacrymans var. lacrymans (strain S7.3)</name>
    <name type="common">Dry rot fungus</name>
    <dbReference type="NCBI Taxonomy" id="936435"/>
    <lineage>
        <taxon>Eukaryota</taxon>
        <taxon>Fungi</taxon>
        <taxon>Dikarya</taxon>
        <taxon>Basidiomycota</taxon>
        <taxon>Agaricomycotina</taxon>
        <taxon>Agaricomycetes</taxon>
        <taxon>Agaricomycetidae</taxon>
        <taxon>Boletales</taxon>
        <taxon>Coniophorineae</taxon>
        <taxon>Serpulaceae</taxon>
        <taxon>Serpula</taxon>
    </lineage>
</organism>
<keyword evidence="2" id="KW-1185">Reference proteome</keyword>
<dbReference type="InParanoid" id="F8QJI1"/>
<sequence>MEDQIITASVVPATPSKAPHSSGAAAINGVKEQMQRVADNKEQCNAKHNDFRYHFLNIIESAFTGSVSDNGSSNVAPSSSSCLVTIPIWPNDNVPLDKEQEVQGKAQNQCLPGNIYLGGHVDHDAEHHCIWLHQQQSPPTL</sequence>
<name>F8QJI1_SERL3</name>
<gene>
    <name evidence="1" type="ORF">SERLA73DRAFT_80353</name>
</gene>
<evidence type="ECO:0000313" key="1">
    <source>
        <dbReference type="EMBL" id="EGN91540.1"/>
    </source>
</evidence>